<evidence type="ECO:0000313" key="2">
    <source>
        <dbReference type="EMBL" id="KAK6588079.1"/>
    </source>
</evidence>
<feature type="transmembrane region" description="Helical" evidence="1">
    <location>
        <begin position="48"/>
        <end position="68"/>
    </location>
</feature>
<proteinExistence type="predicted"/>
<keyword evidence="1" id="KW-0812">Transmembrane</keyword>
<dbReference type="Proteomes" id="UP001311799">
    <property type="component" value="Unassembled WGS sequence"/>
</dbReference>
<evidence type="ECO:0000313" key="3">
    <source>
        <dbReference type="Proteomes" id="UP001311799"/>
    </source>
</evidence>
<evidence type="ECO:0000256" key="1">
    <source>
        <dbReference type="SAM" id="Phobius"/>
    </source>
</evidence>
<reference evidence="2 3" key="1">
    <citation type="submission" date="2023-10" db="EMBL/GenBank/DDBJ databases">
        <title>Comparative genomics analysis reveals potential genetic determinants of host preference in Cryptosporidium xiaoi.</title>
        <authorList>
            <person name="Xiao L."/>
            <person name="Li J."/>
        </authorList>
    </citation>
    <scope>NUCLEOTIDE SEQUENCE [LARGE SCALE GENOMIC DNA]</scope>
    <source>
        <strain evidence="2 3">52996</strain>
    </source>
</reference>
<feature type="transmembrane region" description="Helical" evidence="1">
    <location>
        <begin position="74"/>
        <end position="91"/>
    </location>
</feature>
<dbReference type="EMBL" id="JAWDEY010000035">
    <property type="protein sequence ID" value="KAK6588079.1"/>
    <property type="molecule type" value="Genomic_DNA"/>
</dbReference>
<comment type="caution">
    <text evidence="2">The sequence shown here is derived from an EMBL/GenBank/DDBJ whole genome shotgun (WGS) entry which is preliminary data.</text>
</comment>
<keyword evidence="1" id="KW-0472">Membrane</keyword>
<dbReference type="AlphaFoldDB" id="A0AAV9XVD7"/>
<accession>A0AAV9XVD7</accession>
<gene>
    <name evidence="2" type="ORF">RS030_71004</name>
</gene>
<evidence type="ECO:0008006" key="4">
    <source>
        <dbReference type="Google" id="ProtNLM"/>
    </source>
</evidence>
<keyword evidence="3" id="KW-1185">Reference proteome</keyword>
<protein>
    <recommendedName>
        <fullName evidence="4">EXS domain-containing protein</fullName>
    </recommendedName>
</protein>
<sequence>MFQYSSDENEFDIDLKKVWLLLFLLIKNIRVCRWRFIFNNYNGDDTVVIFRLFKIVIKIAIYSVSWIMVLIWDAYEYGMVFYGLILSIYIVKYSKHTNLNFYFEDTTEVKHF</sequence>
<organism evidence="2 3">
    <name type="scientific">Cryptosporidium xiaoi</name>
    <dbReference type="NCBI Taxonomy" id="659607"/>
    <lineage>
        <taxon>Eukaryota</taxon>
        <taxon>Sar</taxon>
        <taxon>Alveolata</taxon>
        <taxon>Apicomplexa</taxon>
        <taxon>Conoidasida</taxon>
        <taxon>Coccidia</taxon>
        <taxon>Eucoccidiorida</taxon>
        <taxon>Eimeriorina</taxon>
        <taxon>Cryptosporidiidae</taxon>
        <taxon>Cryptosporidium</taxon>
    </lineage>
</organism>
<name>A0AAV9XVD7_9CRYT</name>
<keyword evidence="1" id="KW-1133">Transmembrane helix</keyword>